<comment type="caution">
    <text evidence="1">The sequence shown here is derived from an EMBL/GenBank/DDBJ whole genome shotgun (WGS) entry which is preliminary data.</text>
</comment>
<dbReference type="Proteomes" id="UP000224460">
    <property type="component" value="Unassembled WGS sequence"/>
</dbReference>
<proteinExistence type="predicted"/>
<protein>
    <submittedName>
        <fullName evidence="1">Glycoside hydrolase</fullName>
    </submittedName>
</protein>
<organism evidence="1 2">
    <name type="scientific">Sporanaerobium hydrogeniformans</name>
    <dbReference type="NCBI Taxonomy" id="3072179"/>
    <lineage>
        <taxon>Bacteria</taxon>
        <taxon>Bacillati</taxon>
        <taxon>Bacillota</taxon>
        <taxon>Clostridia</taxon>
        <taxon>Lachnospirales</taxon>
        <taxon>Lachnospiraceae</taxon>
        <taxon>Sporanaerobium</taxon>
    </lineage>
</organism>
<dbReference type="EMBL" id="PEDL01000001">
    <property type="protein sequence ID" value="PHV72379.1"/>
    <property type="molecule type" value="Genomic_DNA"/>
</dbReference>
<keyword evidence="1" id="KW-0378">Hydrolase</keyword>
<name>A0AC61DGK8_9FIRM</name>
<keyword evidence="2" id="KW-1185">Reference proteome</keyword>
<accession>A0AC61DGK8</accession>
<evidence type="ECO:0000313" key="2">
    <source>
        <dbReference type="Proteomes" id="UP000224460"/>
    </source>
</evidence>
<gene>
    <name evidence="1" type="ORF">CS063_02565</name>
</gene>
<reference evidence="1" key="1">
    <citation type="submission" date="2017-10" db="EMBL/GenBank/DDBJ databases">
        <title>Genome sequence of cellulolytic Lachnospiraceae bacterium XHS1971 isolated from hotspring sediment.</title>
        <authorList>
            <person name="Vasudevan G."/>
            <person name="Joshi A.J."/>
            <person name="Hivarkar S."/>
            <person name="Lanjekar V.B."/>
            <person name="Dhakephalkar P.K."/>
            <person name="Dagar S."/>
        </authorList>
    </citation>
    <scope>NUCLEOTIDE SEQUENCE</scope>
    <source>
        <strain evidence="1">XHS1971</strain>
    </source>
</reference>
<evidence type="ECO:0000313" key="1">
    <source>
        <dbReference type="EMBL" id="PHV72379.1"/>
    </source>
</evidence>
<sequence length="233" mass="26174">MKGLRRCVLLVSFICLTVVQVYASETKSQKLFPEAIGIIGQIRGTNINIRSYPNLYAKVIIRTSSKKVYVLGQNSEWYKIKLNGEEGWVYKQYVELDSSQAIPYSKVLGDEIVDYCKQFIGTPYVWGGNDLKRGVDCSGLTQEVYKTFDIDISRVSYMQAKDGKQIAKSELMPGDLVFFDTSGKNRGNISHVGIYAGNDKFVHADGTKGVMISNLNSAYYKRNYVASTRVLHS</sequence>